<dbReference type="OrthoDB" id="437457at2759"/>
<dbReference type="InterPro" id="IPR002893">
    <property type="entry name" value="Znf_MYND"/>
</dbReference>
<evidence type="ECO:0000256" key="4">
    <source>
        <dbReference type="PROSITE-ProRule" id="PRU00134"/>
    </source>
</evidence>
<protein>
    <recommendedName>
        <fullName evidence="6">MYND-type domain-containing protein</fullName>
    </recommendedName>
</protein>
<sequence length="228" mass="25432">MKLALKGDAIEQRFKDRIKAGSRQNVKQPAEIRAYLEKSAQGILEIDRQIQDPKTEKKRSKKLRAGFLRNIREKMCLSDDAKDLSAKFLAARANGRIDAPVVCSWDLCDAGTALDAGKPYRKCANCSLAIYCNKEHQKMHWKTHKKHCKQAKNRGESDLVVAPTKTAAANERTAYSQRQRPAAAADASSPRFLEAAVRTRVQQTLNSASITDDDRLNTHAPEVLSAED</sequence>
<organism evidence="7 8">
    <name type="scientific">Klebsormidium nitens</name>
    <name type="common">Green alga</name>
    <name type="synonym">Ulothrix nitens</name>
    <dbReference type="NCBI Taxonomy" id="105231"/>
    <lineage>
        <taxon>Eukaryota</taxon>
        <taxon>Viridiplantae</taxon>
        <taxon>Streptophyta</taxon>
        <taxon>Klebsormidiophyceae</taxon>
        <taxon>Klebsormidiales</taxon>
        <taxon>Klebsormidiaceae</taxon>
        <taxon>Klebsormidium</taxon>
    </lineage>
</organism>
<keyword evidence="2 4" id="KW-0863">Zinc-finger</keyword>
<feature type="region of interest" description="Disordered" evidence="5">
    <location>
        <begin position="205"/>
        <end position="228"/>
    </location>
</feature>
<keyword evidence="3" id="KW-0862">Zinc</keyword>
<accession>A0A1Y1HNA7</accession>
<gene>
    <name evidence="7" type="ORF">KFL_000460355</name>
</gene>
<dbReference type="Pfam" id="PF01753">
    <property type="entry name" value="zf-MYND"/>
    <property type="match status" value="1"/>
</dbReference>
<dbReference type="PROSITE" id="PS50865">
    <property type="entry name" value="ZF_MYND_2"/>
    <property type="match status" value="1"/>
</dbReference>
<evidence type="ECO:0000256" key="5">
    <source>
        <dbReference type="SAM" id="MobiDB-lite"/>
    </source>
</evidence>
<dbReference type="SUPFAM" id="SSF144232">
    <property type="entry name" value="HIT/MYND zinc finger-like"/>
    <property type="match status" value="1"/>
</dbReference>
<reference evidence="7 8" key="1">
    <citation type="journal article" date="2014" name="Nat. Commun.">
        <title>Klebsormidium flaccidum genome reveals primary factors for plant terrestrial adaptation.</title>
        <authorList>
            <person name="Hori K."/>
            <person name="Maruyama F."/>
            <person name="Fujisawa T."/>
            <person name="Togashi T."/>
            <person name="Yamamoto N."/>
            <person name="Seo M."/>
            <person name="Sato S."/>
            <person name="Yamada T."/>
            <person name="Mori H."/>
            <person name="Tajima N."/>
            <person name="Moriyama T."/>
            <person name="Ikeuchi M."/>
            <person name="Watanabe M."/>
            <person name="Wada H."/>
            <person name="Kobayashi K."/>
            <person name="Saito M."/>
            <person name="Masuda T."/>
            <person name="Sasaki-Sekimoto Y."/>
            <person name="Mashiguchi K."/>
            <person name="Awai K."/>
            <person name="Shimojima M."/>
            <person name="Masuda S."/>
            <person name="Iwai M."/>
            <person name="Nobusawa T."/>
            <person name="Narise T."/>
            <person name="Kondo S."/>
            <person name="Saito H."/>
            <person name="Sato R."/>
            <person name="Murakawa M."/>
            <person name="Ihara Y."/>
            <person name="Oshima-Yamada Y."/>
            <person name="Ohtaka K."/>
            <person name="Satoh M."/>
            <person name="Sonobe K."/>
            <person name="Ishii M."/>
            <person name="Ohtani R."/>
            <person name="Kanamori-Sato M."/>
            <person name="Honoki R."/>
            <person name="Miyazaki D."/>
            <person name="Mochizuki H."/>
            <person name="Umetsu J."/>
            <person name="Higashi K."/>
            <person name="Shibata D."/>
            <person name="Kamiya Y."/>
            <person name="Sato N."/>
            <person name="Nakamura Y."/>
            <person name="Tabata S."/>
            <person name="Ida S."/>
            <person name="Kurokawa K."/>
            <person name="Ohta H."/>
        </authorList>
    </citation>
    <scope>NUCLEOTIDE SEQUENCE [LARGE SCALE GENOMIC DNA]</scope>
    <source>
        <strain evidence="7 8">NIES-2285</strain>
    </source>
</reference>
<proteinExistence type="predicted"/>
<evidence type="ECO:0000256" key="1">
    <source>
        <dbReference type="ARBA" id="ARBA00022723"/>
    </source>
</evidence>
<evidence type="ECO:0000256" key="2">
    <source>
        <dbReference type="ARBA" id="ARBA00022771"/>
    </source>
</evidence>
<dbReference type="AlphaFoldDB" id="A0A1Y1HNA7"/>
<dbReference type="GO" id="GO:0008270">
    <property type="term" value="F:zinc ion binding"/>
    <property type="evidence" value="ECO:0007669"/>
    <property type="project" value="UniProtKB-KW"/>
</dbReference>
<dbReference type="EMBL" id="DF236995">
    <property type="protein sequence ID" value="GAQ80125.1"/>
    <property type="molecule type" value="Genomic_DNA"/>
</dbReference>
<evidence type="ECO:0000313" key="8">
    <source>
        <dbReference type="Proteomes" id="UP000054558"/>
    </source>
</evidence>
<evidence type="ECO:0000313" key="7">
    <source>
        <dbReference type="EMBL" id="GAQ80125.1"/>
    </source>
</evidence>
<keyword evidence="1" id="KW-0479">Metal-binding</keyword>
<evidence type="ECO:0000259" key="6">
    <source>
        <dbReference type="PROSITE" id="PS50865"/>
    </source>
</evidence>
<feature type="domain" description="MYND-type" evidence="6">
    <location>
        <begin position="108"/>
        <end position="148"/>
    </location>
</feature>
<dbReference type="Proteomes" id="UP000054558">
    <property type="component" value="Unassembled WGS sequence"/>
</dbReference>
<keyword evidence="8" id="KW-1185">Reference proteome</keyword>
<feature type="region of interest" description="Disordered" evidence="5">
    <location>
        <begin position="167"/>
        <end position="190"/>
    </location>
</feature>
<feature type="compositionally biased region" description="Low complexity" evidence="5">
    <location>
        <begin position="176"/>
        <end position="190"/>
    </location>
</feature>
<dbReference type="Gene3D" id="6.10.140.2220">
    <property type="match status" value="1"/>
</dbReference>
<name>A0A1Y1HNA7_KLENI</name>
<evidence type="ECO:0000256" key="3">
    <source>
        <dbReference type="ARBA" id="ARBA00022833"/>
    </source>
</evidence>